<evidence type="ECO:0000313" key="2">
    <source>
        <dbReference type="EMBL" id="CEA14563.1"/>
    </source>
</evidence>
<dbReference type="Gene3D" id="3.40.50.1580">
    <property type="entry name" value="Nucleoside phosphorylase domain"/>
    <property type="match status" value="1"/>
</dbReference>
<dbReference type="EMBL" id="LN515531">
    <property type="protein sequence ID" value="CEA14563.1"/>
    <property type="molecule type" value="Genomic_DNA"/>
</dbReference>
<organism evidence="2">
    <name type="scientific">Methanobacterium formicicum</name>
    <dbReference type="NCBI Taxonomy" id="2162"/>
    <lineage>
        <taxon>Archaea</taxon>
        <taxon>Methanobacteriati</taxon>
        <taxon>Methanobacteriota</taxon>
        <taxon>Methanomada group</taxon>
        <taxon>Methanobacteria</taxon>
        <taxon>Methanobacteriales</taxon>
        <taxon>Methanobacteriaceae</taxon>
        <taxon>Methanobacterium</taxon>
    </lineage>
</organism>
<dbReference type="SUPFAM" id="SSF53167">
    <property type="entry name" value="Purine and uridine phosphorylases"/>
    <property type="match status" value="1"/>
</dbReference>
<dbReference type="CDD" id="cd09008">
    <property type="entry name" value="MTAN"/>
    <property type="match status" value="1"/>
</dbReference>
<dbReference type="GO" id="GO:0008782">
    <property type="term" value="F:adenosylhomocysteine nucleosidase activity"/>
    <property type="evidence" value="ECO:0007669"/>
    <property type="project" value="TreeGrafter"/>
</dbReference>
<dbReference type="InterPro" id="IPR000845">
    <property type="entry name" value="Nucleoside_phosphorylase_d"/>
</dbReference>
<name>A0A090I4Z7_METFO</name>
<dbReference type="PATRIC" id="fig|2162.9.peg.2315"/>
<dbReference type="GO" id="GO:0009116">
    <property type="term" value="P:nucleoside metabolic process"/>
    <property type="evidence" value="ECO:0007669"/>
    <property type="project" value="InterPro"/>
</dbReference>
<reference evidence="2" key="1">
    <citation type="submission" date="2014-08" db="EMBL/GenBank/DDBJ databases">
        <authorList>
            <person name="Wibberg D."/>
        </authorList>
    </citation>
    <scope>NUCLEOTIDE SEQUENCE</scope>
</reference>
<gene>
    <name evidence="2" type="ORF">DSM1535_2243</name>
</gene>
<proteinExistence type="predicted"/>
<dbReference type="Pfam" id="PF01048">
    <property type="entry name" value="PNP_UDP_1"/>
    <property type="match status" value="1"/>
</dbReference>
<dbReference type="GO" id="GO:0019284">
    <property type="term" value="P:L-methionine salvage from S-adenosylmethionine"/>
    <property type="evidence" value="ECO:0007669"/>
    <property type="project" value="TreeGrafter"/>
</dbReference>
<dbReference type="AlphaFoldDB" id="A0A090I4Z7"/>
<dbReference type="RefSeq" id="WP_048073576.1">
    <property type="nucleotide sequence ID" value="NZ_JARVXG010000023.1"/>
</dbReference>
<dbReference type="KEGG" id="mfi:DSM1535_2243"/>
<feature type="domain" description="Nucleoside phosphorylase" evidence="1">
    <location>
        <begin position="140"/>
        <end position="351"/>
    </location>
</feature>
<accession>A0A090I4Z7</accession>
<dbReference type="GO" id="GO:0005829">
    <property type="term" value="C:cytosol"/>
    <property type="evidence" value="ECO:0007669"/>
    <property type="project" value="TreeGrafter"/>
</dbReference>
<dbReference type="InterPro" id="IPR035994">
    <property type="entry name" value="Nucleoside_phosphorylase_sf"/>
</dbReference>
<evidence type="ECO:0000259" key="1">
    <source>
        <dbReference type="Pfam" id="PF01048"/>
    </source>
</evidence>
<dbReference type="PANTHER" id="PTHR46832">
    <property type="entry name" value="5'-METHYLTHIOADENOSINE/S-ADENOSYLHOMOCYSTEINE NUCLEOSIDASE"/>
    <property type="match status" value="1"/>
</dbReference>
<protein>
    <recommendedName>
        <fullName evidence="1">Nucleoside phosphorylase domain-containing protein</fullName>
    </recommendedName>
</protein>
<dbReference type="PANTHER" id="PTHR46832:SF1">
    <property type="entry name" value="5'-METHYLTHIOADENOSINE_S-ADENOSYLHOMOCYSTEINE NUCLEOSIDASE"/>
    <property type="match status" value="1"/>
</dbReference>
<dbReference type="GO" id="GO:0008930">
    <property type="term" value="F:methylthioadenosine nucleosidase activity"/>
    <property type="evidence" value="ECO:0007669"/>
    <property type="project" value="TreeGrafter"/>
</dbReference>
<sequence>MSLEELDIIYHENTRFKEDVELIKNYIKEAHMDYGDLISIDHIAAFTGRKKHELEQIFKLGSNDGLFELSLVYFCNGYPIGEIGGTIPPFEICCDICGKEHIVTEDDIKNSYKILFETKLKEKEITNKKDVVEKEINIDFGIITAIKPELDAVKKLINLERVDVGVRTYYIGSVNSDSKLYNIIVVKSPKAGSNDSAAVTADLIRDWDPNFIIKIGIAGGYKGDVKLGDVVISDQIFVYDYTKELDNISKIRPEVFRSDFRLINLIDNFEWNNDGLNESKHIIAPIATGNKLIRSEKIWHDIRENVHDKICALEMEGGGIATVAYQQKVHKGVLIISGISDYGDCDKDNNWHNYSSNIAAKFFFDFIKNNSSL</sequence>